<dbReference type="Gene3D" id="3.90.1200.10">
    <property type="match status" value="1"/>
</dbReference>
<dbReference type="Proteomes" id="UP000824204">
    <property type="component" value="Unassembled WGS sequence"/>
</dbReference>
<dbReference type="PANTHER" id="PTHR21310">
    <property type="entry name" value="AMINOGLYCOSIDE PHOSPHOTRANSFERASE-RELATED-RELATED"/>
    <property type="match status" value="1"/>
</dbReference>
<comment type="caution">
    <text evidence="2">The sequence shown here is derived from an EMBL/GenBank/DDBJ whole genome shotgun (WGS) entry which is preliminary data.</text>
</comment>
<organism evidence="2 3">
    <name type="scientific">Candidatus Borkfalkia faecipullorum</name>
    <dbReference type="NCBI Taxonomy" id="2838510"/>
    <lineage>
        <taxon>Bacteria</taxon>
        <taxon>Bacillati</taxon>
        <taxon>Bacillota</taxon>
        <taxon>Clostridia</taxon>
        <taxon>Christensenellales</taxon>
        <taxon>Christensenellaceae</taxon>
        <taxon>Candidatus Borkfalkia</taxon>
    </lineage>
</organism>
<evidence type="ECO:0000313" key="2">
    <source>
        <dbReference type="EMBL" id="HIX08047.1"/>
    </source>
</evidence>
<dbReference type="Pfam" id="PF01636">
    <property type="entry name" value="APH"/>
    <property type="match status" value="1"/>
</dbReference>
<dbReference type="InterPro" id="IPR011009">
    <property type="entry name" value="Kinase-like_dom_sf"/>
</dbReference>
<protein>
    <submittedName>
        <fullName evidence="2">Aminoglycoside phosphotransferase family protein</fullName>
    </submittedName>
</protein>
<sequence>MAEIIQKTDKKTIYREGKTLVKLFNESYPKSDVLNEALNTARVEEGTSLNVPAVHEVTKVNGEWAIILDYVEGKTMQQLMDENPDKMQQYLEEFVDLQVEVLSEKVPLLTKLKDKMHRKISSTKFDKTTRYDLHILLDSLPAHDKLCHGDFNPGNIIVSPDGRKFIIDWAHATQGNARCDAARTYLLFCLEGKEAVAEEYLKLFCEKTGIAKQLVQKALPIVAASQTTKAVPEEQAFLEKWVNVVDYE</sequence>
<reference evidence="2" key="1">
    <citation type="journal article" date="2021" name="PeerJ">
        <title>Extensive microbial diversity within the chicken gut microbiome revealed by metagenomics and culture.</title>
        <authorList>
            <person name="Gilroy R."/>
            <person name="Ravi A."/>
            <person name="Getino M."/>
            <person name="Pursley I."/>
            <person name="Horton D.L."/>
            <person name="Alikhan N.F."/>
            <person name="Baker D."/>
            <person name="Gharbi K."/>
            <person name="Hall N."/>
            <person name="Watson M."/>
            <person name="Adriaenssens E.M."/>
            <person name="Foster-Nyarko E."/>
            <person name="Jarju S."/>
            <person name="Secka A."/>
            <person name="Antonio M."/>
            <person name="Oren A."/>
            <person name="Chaudhuri R.R."/>
            <person name="La Ragione R."/>
            <person name="Hildebrand F."/>
            <person name="Pallen M.J."/>
        </authorList>
    </citation>
    <scope>NUCLEOTIDE SEQUENCE</scope>
    <source>
        <strain evidence="2">811</strain>
    </source>
</reference>
<evidence type="ECO:0000313" key="3">
    <source>
        <dbReference type="Proteomes" id="UP000824204"/>
    </source>
</evidence>
<dbReference type="InterPro" id="IPR002575">
    <property type="entry name" value="Aminoglycoside_PTrfase"/>
</dbReference>
<evidence type="ECO:0000259" key="1">
    <source>
        <dbReference type="Pfam" id="PF01636"/>
    </source>
</evidence>
<dbReference type="EMBL" id="DXFX01000080">
    <property type="protein sequence ID" value="HIX08047.1"/>
    <property type="molecule type" value="Genomic_DNA"/>
</dbReference>
<accession>A0A9D1V8C4</accession>
<name>A0A9D1V8C4_9FIRM</name>
<proteinExistence type="predicted"/>
<gene>
    <name evidence="2" type="ORF">H9741_06235</name>
</gene>
<dbReference type="AlphaFoldDB" id="A0A9D1V8C4"/>
<feature type="domain" description="Aminoglycoside phosphotransferase" evidence="1">
    <location>
        <begin position="17"/>
        <end position="205"/>
    </location>
</feature>
<dbReference type="InterPro" id="IPR051678">
    <property type="entry name" value="AGP_Transferase"/>
</dbReference>
<dbReference type="SUPFAM" id="SSF56112">
    <property type="entry name" value="Protein kinase-like (PK-like)"/>
    <property type="match status" value="1"/>
</dbReference>
<reference evidence="2" key="2">
    <citation type="submission" date="2021-04" db="EMBL/GenBank/DDBJ databases">
        <authorList>
            <person name="Gilroy R."/>
        </authorList>
    </citation>
    <scope>NUCLEOTIDE SEQUENCE</scope>
    <source>
        <strain evidence="2">811</strain>
    </source>
</reference>